<evidence type="ECO:0000313" key="4">
    <source>
        <dbReference type="EMBL" id="SQG52976.1"/>
    </source>
</evidence>
<keyword evidence="2" id="KW-1133">Transmembrane helix</keyword>
<feature type="chain" id="PRO_5044805689" evidence="3">
    <location>
        <begin position="27"/>
        <end position="369"/>
    </location>
</feature>
<dbReference type="EMBL" id="LS483400">
    <property type="protein sequence ID" value="SQG52976.1"/>
    <property type="molecule type" value="Genomic_DNA"/>
</dbReference>
<dbReference type="RefSeq" id="WP_095075792.1">
    <property type="nucleotide sequence ID" value="NZ_CP068134.1"/>
</dbReference>
<feature type="signal peptide" evidence="3">
    <location>
        <begin position="1"/>
        <end position="26"/>
    </location>
</feature>
<dbReference type="Proteomes" id="UP000248741">
    <property type="component" value="Chromosome 1"/>
</dbReference>
<evidence type="ECO:0000256" key="3">
    <source>
        <dbReference type="SAM" id="SignalP"/>
    </source>
</evidence>
<feature type="region of interest" description="Disordered" evidence="1">
    <location>
        <begin position="264"/>
        <end position="336"/>
    </location>
</feature>
<gene>
    <name evidence="4" type="primary">htaE</name>
    <name evidence="4" type="ORF">NCTC7908_02014</name>
</gene>
<dbReference type="AlphaFoldDB" id="A0ABD7MV55"/>
<feature type="transmembrane region" description="Helical" evidence="2">
    <location>
        <begin position="342"/>
        <end position="367"/>
    </location>
</feature>
<keyword evidence="3" id="KW-0732">Signal</keyword>
<sequence length="369" mass="40601">MKNNRILSLTISALATASVFTASSLAATSPLVTAVASAQTHDAMPGNYMINKAEDGSQYLPELNSLVSVAKVRHLYHAASGDQKFEDYKNATDEMRRAHEESENACYLAKARVALAILKVEGNTEARALDLTRVGIELQESEKALPVLKKMEEKYRKDALFAESTNPDKSKISNTHKIATNGVDGLERVIKKLKAQKETYEFDAYSILNWNVQDRFIENIKSGHHMGEAEDQLVASKLDKPEDIKKDEILKVAQENKAKLVALNGPLAEAEPKPQEKPETPKEDAKPAPEKPKADAEKPKAESDKPKVDTENKAPETKDQDKDKVPPAKSPQISWSPTTWPAWLKAIVSLGGVGLLAGLVHILLPFLPR</sequence>
<feature type="compositionally biased region" description="Basic and acidic residues" evidence="1">
    <location>
        <begin position="270"/>
        <end position="326"/>
    </location>
</feature>
<proteinExistence type="predicted"/>
<keyword evidence="2" id="KW-0812">Transmembrane</keyword>
<accession>A0ABD7MV55</accession>
<evidence type="ECO:0000256" key="2">
    <source>
        <dbReference type="SAM" id="Phobius"/>
    </source>
</evidence>
<evidence type="ECO:0000313" key="5">
    <source>
        <dbReference type="Proteomes" id="UP000248741"/>
    </source>
</evidence>
<organism evidence="4 5">
    <name type="scientific">Corynebacterium ulcerans</name>
    <dbReference type="NCBI Taxonomy" id="65058"/>
    <lineage>
        <taxon>Bacteria</taxon>
        <taxon>Bacillati</taxon>
        <taxon>Actinomycetota</taxon>
        <taxon>Actinomycetes</taxon>
        <taxon>Mycobacteriales</taxon>
        <taxon>Corynebacteriaceae</taxon>
        <taxon>Corynebacterium</taxon>
    </lineage>
</organism>
<reference evidence="4 5" key="1">
    <citation type="submission" date="2018-06" db="EMBL/GenBank/DDBJ databases">
        <authorList>
            <consortium name="Pathogen Informatics"/>
            <person name="Doyle S."/>
        </authorList>
    </citation>
    <scope>NUCLEOTIDE SEQUENCE [LARGE SCALE GENOMIC DNA]</scope>
    <source>
        <strain evidence="4 5">NCTC7908</strain>
    </source>
</reference>
<protein>
    <submittedName>
        <fullName evidence="4">Membrane protein</fullName>
    </submittedName>
</protein>
<keyword evidence="2" id="KW-0472">Membrane</keyword>
<evidence type="ECO:0000256" key="1">
    <source>
        <dbReference type="SAM" id="MobiDB-lite"/>
    </source>
</evidence>
<name>A0ABD7MV55_CORUL</name>